<keyword evidence="1" id="KW-0812">Transmembrane</keyword>
<feature type="transmembrane region" description="Helical" evidence="1">
    <location>
        <begin position="185"/>
        <end position="204"/>
    </location>
</feature>
<feature type="transmembrane region" description="Helical" evidence="1">
    <location>
        <begin position="92"/>
        <end position="108"/>
    </location>
</feature>
<dbReference type="Proteomes" id="UP000485569">
    <property type="component" value="Unassembled WGS sequence"/>
</dbReference>
<dbReference type="AlphaFoldDB" id="A0A1V5SKE4"/>
<organism evidence="2">
    <name type="scientific">Candidatus Atribacter allofermentans</name>
    <dbReference type="NCBI Taxonomy" id="1852833"/>
    <lineage>
        <taxon>Bacteria</taxon>
        <taxon>Pseudomonadati</taxon>
        <taxon>Atribacterota</taxon>
        <taxon>Atribacteria</taxon>
        <taxon>Atribacterales</taxon>
        <taxon>Atribacteraceae</taxon>
        <taxon>Atribacter</taxon>
    </lineage>
</organism>
<evidence type="ECO:0008006" key="3">
    <source>
        <dbReference type="Google" id="ProtNLM"/>
    </source>
</evidence>
<dbReference type="PANTHER" id="PTHR33802:SF1">
    <property type="entry name" value="XK-RELATED PROTEIN"/>
    <property type="match status" value="1"/>
</dbReference>
<feature type="transmembrane region" description="Helical" evidence="1">
    <location>
        <begin position="153"/>
        <end position="173"/>
    </location>
</feature>
<evidence type="ECO:0000256" key="1">
    <source>
        <dbReference type="SAM" id="Phobius"/>
    </source>
</evidence>
<comment type="caution">
    <text evidence="2">The sequence shown here is derived from an EMBL/GenBank/DDBJ whole genome shotgun (WGS) entry which is preliminary data.</text>
</comment>
<keyword evidence="1" id="KW-1133">Transmembrane helix</keyword>
<accession>A0A1V5SKE4</accession>
<gene>
    <name evidence="2" type="ORF">BWY41_01789</name>
</gene>
<feature type="transmembrane region" description="Helical" evidence="1">
    <location>
        <begin position="53"/>
        <end position="72"/>
    </location>
</feature>
<proteinExistence type="predicted"/>
<protein>
    <recommendedName>
        <fullName evidence="3">Lantibiotic ABC transporter permease</fullName>
    </recommendedName>
</protein>
<feature type="transmembrane region" description="Helical" evidence="1">
    <location>
        <begin position="12"/>
        <end position="33"/>
    </location>
</feature>
<keyword evidence="1" id="KW-0472">Membrane</keyword>
<dbReference type="EMBL" id="MWBQ01000182">
    <property type="protein sequence ID" value="OQA55036.1"/>
    <property type="molecule type" value="Genomic_DNA"/>
</dbReference>
<feature type="transmembrane region" description="Helical" evidence="1">
    <location>
        <begin position="238"/>
        <end position="259"/>
    </location>
</feature>
<reference evidence="2" key="1">
    <citation type="submission" date="2017-02" db="EMBL/GenBank/DDBJ databases">
        <title>Delving into the versatile metabolic prowess of the omnipresent phylum Bacteroidetes.</title>
        <authorList>
            <person name="Nobu M.K."/>
            <person name="Mei R."/>
            <person name="Narihiro T."/>
            <person name="Kuroda K."/>
            <person name="Liu W.-T."/>
        </authorList>
    </citation>
    <scope>NUCLEOTIDE SEQUENCE</scope>
    <source>
        <strain evidence="2">ADurb.Bin276</strain>
    </source>
</reference>
<evidence type="ECO:0000313" key="2">
    <source>
        <dbReference type="EMBL" id="OQA55036.1"/>
    </source>
</evidence>
<feature type="transmembrane region" description="Helical" evidence="1">
    <location>
        <begin position="209"/>
        <end position="226"/>
    </location>
</feature>
<sequence length="270" mass="30611">MRTAQTENSLKIITSIAYLLMVVVNALANILPINGVNTGQVSDSYPNLFAPSGLTFSIWGLIYVLLAIYTLYQIGLFQGDKRTVKFELLSKINMLFSISSIANVFWIFSWHYFMIPFSMLLIVVILICLIRINQMTSREQLTSKEKIFIRLPFSVYFGWITVATIANATTLFVHFGWKGFGVSEPIWAVLVLIIGMLIGSVTLFKNRDIAYGLVLIWAYLGIYIKHSSTSGFSNQYPAVMYTVIACIAIFVITILYLLFSKKKREIHHSQ</sequence>
<feature type="transmembrane region" description="Helical" evidence="1">
    <location>
        <begin position="114"/>
        <end position="132"/>
    </location>
</feature>
<name>A0A1V5SKE4_9BACT</name>
<dbReference type="PANTHER" id="PTHR33802">
    <property type="entry name" value="SI:CH211-161H7.5-RELATED"/>
    <property type="match status" value="1"/>
</dbReference>